<proteinExistence type="predicted"/>
<keyword evidence="3 6" id="KW-0812">Transmembrane</keyword>
<evidence type="ECO:0000256" key="5">
    <source>
        <dbReference type="ARBA" id="ARBA00023136"/>
    </source>
</evidence>
<evidence type="ECO:0000256" key="2">
    <source>
        <dbReference type="ARBA" id="ARBA00022475"/>
    </source>
</evidence>
<keyword evidence="11" id="KW-1185">Reference proteome</keyword>
<dbReference type="RefSeq" id="WP_125293143.1">
    <property type="nucleotide sequence ID" value="NZ_DAIRID010000026.1"/>
</dbReference>
<accession>A0A3R9F2Q3</accession>
<reference evidence="9 10" key="1">
    <citation type="submission" date="2018-10" db="EMBL/GenBank/DDBJ databases">
        <title>Transmission dynamics of multidrug resistant bacteria on intensive care unit surfaces.</title>
        <authorList>
            <person name="D'Souza A.W."/>
            <person name="Potter R.F."/>
            <person name="Wallace M."/>
            <person name="Shupe A."/>
            <person name="Patel S."/>
            <person name="Sun S."/>
            <person name="Gul D."/>
            <person name="Kwon J.H."/>
            <person name="Andleeb S."/>
            <person name="Burnham C.-A.D."/>
            <person name="Dantas G."/>
        </authorList>
    </citation>
    <scope>NUCLEOTIDE SEQUENCE [LARGE SCALE GENOMIC DNA]</scope>
    <source>
        <strain evidence="9 10">AS_373</strain>
    </source>
</reference>
<keyword evidence="5 6" id="KW-0472">Membrane</keyword>
<feature type="transmembrane region" description="Helical" evidence="6">
    <location>
        <begin position="100"/>
        <end position="125"/>
    </location>
</feature>
<feature type="transmembrane region" description="Helical" evidence="6">
    <location>
        <begin position="12"/>
        <end position="32"/>
    </location>
</feature>
<dbReference type="GO" id="GO:0022857">
    <property type="term" value="F:transmembrane transporter activity"/>
    <property type="evidence" value="ECO:0007669"/>
    <property type="project" value="InterPro"/>
</dbReference>
<feature type="transmembrane region" description="Helical" evidence="6">
    <location>
        <begin position="76"/>
        <end position="94"/>
    </location>
</feature>
<comment type="subcellular location">
    <subcellularLocation>
        <location evidence="1">Membrane</location>
        <topology evidence="1">Multi-pass membrane protein</topology>
    </subcellularLocation>
</comment>
<comment type="caution">
    <text evidence="9">The sequence shown here is derived from an EMBL/GenBank/DDBJ whole genome shotgun (WGS) entry which is preliminary data.</text>
</comment>
<protein>
    <submittedName>
        <fullName evidence="9">MFS transporter</fullName>
    </submittedName>
</protein>
<dbReference type="InterPro" id="IPR051788">
    <property type="entry name" value="MFS_Transporter"/>
</dbReference>
<evidence type="ECO:0000256" key="3">
    <source>
        <dbReference type="ARBA" id="ARBA00022692"/>
    </source>
</evidence>
<feature type="transmembrane region" description="Helical" evidence="6">
    <location>
        <begin position="327"/>
        <end position="350"/>
    </location>
</feature>
<dbReference type="PANTHER" id="PTHR23514">
    <property type="entry name" value="BYPASS OF STOP CODON PROTEIN 6"/>
    <property type="match status" value="1"/>
</dbReference>
<keyword evidence="4 6" id="KW-1133">Transmembrane helix</keyword>
<dbReference type="OrthoDB" id="9810941at2"/>
<dbReference type="Pfam" id="PF07690">
    <property type="entry name" value="MFS_1"/>
    <property type="match status" value="1"/>
</dbReference>
<dbReference type="Gene3D" id="1.20.1250.20">
    <property type="entry name" value="MFS general substrate transporter like domains"/>
    <property type="match status" value="2"/>
</dbReference>
<dbReference type="EMBL" id="JAWLOF010000006">
    <property type="protein sequence ID" value="MDV7023181.1"/>
    <property type="molecule type" value="Genomic_DNA"/>
</dbReference>
<dbReference type="Proteomes" id="UP000275331">
    <property type="component" value="Unassembled WGS sequence"/>
</dbReference>
<dbReference type="InterPro" id="IPR020846">
    <property type="entry name" value="MFS_dom"/>
</dbReference>
<dbReference type="GO" id="GO:0016020">
    <property type="term" value="C:membrane"/>
    <property type="evidence" value="ECO:0007669"/>
    <property type="project" value="UniProtKB-SubCell"/>
</dbReference>
<dbReference type="CDD" id="cd17393">
    <property type="entry name" value="MFS_MosC_like"/>
    <property type="match status" value="1"/>
</dbReference>
<feature type="domain" description="Major facilitator superfamily (MFS) profile" evidence="7">
    <location>
        <begin position="10"/>
        <end position="380"/>
    </location>
</feature>
<keyword evidence="2" id="KW-1003">Cell membrane</keyword>
<feature type="transmembrane region" description="Helical" evidence="6">
    <location>
        <begin position="294"/>
        <end position="315"/>
    </location>
</feature>
<dbReference type="AlphaFoldDB" id="A0A3R9F2Q3"/>
<gene>
    <name evidence="9" type="ORF">EGT71_07815</name>
    <name evidence="8" type="ORF">R4P48_10885</name>
</gene>
<dbReference type="PROSITE" id="PS50850">
    <property type="entry name" value="MFS"/>
    <property type="match status" value="1"/>
</dbReference>
<feature type="transmembrane region" description="Helical" evidence="6">
    <location>
        <begin position="356"/>
        <end position="377"/>
    </location>
</feature>
<dbReference type="EMBL" id="RHXB01000004">
    <property type="protein sequence ID" value="RSE27211.1"/>
    <property type="molecule type" value="Genomic_DNA"/>
</dbReference>
<name>A0A3R9F2Q3_9ENTR</name>
<dbReference type="InterPro" id="IPR011701">
    <property type="entry name" value="MFS"/>
</dbReference>
<feature type="transmembrane region" description="Helical" evidence="6">
    <location>
        <begin position="162"/>
        <end position="180"/>
    </location>
</feature>
<evidence type="ECO:0000256" key="1">
    <source>
        <dbReference type="ARBA" id="ARBA00004141"/>
    </source>
</evidence>
<evidence type="ECO:0000259" key="7">
    <source>
        <dbReference type="PROSITE" id="PS50850"/>
    </source>
</evidence>
<dbReference type="SUPFAM" id="SSF103473">
    <property type="entry name" value="MFS general substrate transporter"/>
    <property type="match status" value="1"/>
</dbReference>
<feature type="transmembrane region" description="Helical" evidence="6">
    <location>
        <begin position="240"/>
        <end position="257"/>
    </location>
</feature>
<evidence type="ECO:0000256" key="4">
    <source>
        <dbReference type="ARBA" id="ARBA00022989"/>
    </source>
</evidence>
<dbReference type="PANTHER" id="PTHR23514:SF13">
    <property type="entry name" value="INNER MEMBRANE PROTEIN YBJJ"/>
    <property type="match status" value="1"/>
</dbReference>
<feature type="transmembrane region" description="Helical" evidence="6">
    <location>
        <begin position="137"/>
        <end position="156"/>
    </location>
</feature>
<evidence type="ECO:0000313" key="8">
    <source>
        <dbReference type="EMBL" id="MDV7023181.1"/>
    </source>
</evidence>
<evidence type="ECO:0000313" key="10">
    <source>
        <dbReference type="Proteomes" id="UP000275331"/>
    </source>
</evidence>
<reference evidence="8 11" key="2">
    <citation type="submission" date="2023-10" db="EMBL/GenBank/DDBJ databases">
        <authorList>
            <person name="Dale J."/>
        </authorList>
    </citation>
    <scope>NUCLEOTIDE SEQUENCE [LARGE SCALE GENOMIC DNA]</scope>
    <source>
        <strain evidence="8 11">2023EL-00970</strain>
    </source>
</reference>
<evidence type="ECO:0000313" key="9">
    <source>
        <dbReference type="EMBL" id="RSE27211.1"/>
    </source>
</evidence>
<feature type="transmembrane region" description="Helical" evidence="6">
    <location>
        <begin position="201"/>
        <end position="220"/>
    </location>
</feature>
<evidence type="ECO:0000256" key="6">
    <source>
        <dbReference type="SAM" id="Phobius"/>
    </source>
</evidence>
<dbReference type="Proteomes" id="UP001187066">
    <property type="component" value="Unassembled WGS sequence"/>
</dbReference>
<evidence type="ECO:0000313" key="11">
    <source>
        <dbReference type="Proteomes" id="UP001187066"/>
    </source>
</evidence>
<feature type="transmembrane region" description="Helical" evidence="6">
    <location>
        <begin position="44"/>
        <end position="64"/>
    </location>
</feature>
<dbReference type="InterPro" id="IPR036259">
    <property type="entry name" value="MFS_trans_sf"/>
</dbReference>
<feature type="transmembrane region" description="Helical" evidence="6">
    <location>
        <begin position="269"/>
        <end position="288"/>
    </location>
</feature>
<sequence>MSQHRSGVSPAFATRLVFFIAGFVTAAWAVIVPFARSNTGVNEATLGTLLLCLGVGALIAMPVTGLLTSKFGCRRVILSAVGFIVLTTPLLSVINDPLLLAGVLLLFGVGVGVTDCAMNIQAILVEKASPVPVMSGFHGMYSVGGIAGAGFLTLLLTLGMTIFTGTLLVTLAVIVMTFISRSGLLDYANPTEGPAFAVPRGAVLLLGIVCFAVFLTEGTVLDWSAVYLTDVRNIPETLGGLGYTCFAIAMTLFRLTGDRIIARLGRLPVVLGGSIVAAVGLALVTYIPSWELSLIGYVLVGAGCANIVPVMFSAVGRQTVMPQAAAVPAITTLGYLGVLSGPAFIGYVAHFSSLSFAFSLIMVLMLMVGALSLTLNLGHQAVTAENS</sequence>
<organism evidence="9 10">
    <name type="scientific">Atlantibacter subterraneus</name>
    <dbReference type="NCBI Taxonomy" id="255519"/>
    <lineage>
        <taxon>Bacteria</taxon>
        <taxon>Pseudomonadati</taxon>
        <taxon>Pseudomonadota</taxon>
        <taxon>Gammaproteobacteria</taxon>
        <taxon>Enterobacterales</taxon>
        <taxon>Enterobacteriaceae</taxon>
        <taxon>Atlantibacter</taxon>
    </lineage>
</organism>